<keyword evidence="1" id="KW-0175">Coiled coil</keyword>
<evidence type="ECO:0000313" key="3">
    <source>
        <dbReference type="Proteomes" id="UP000028582"/>
    </source>
</evidence>
<accession>A0A080Z9C9</accession>
<gene>
    <name evidence="2" type="ORF">F444_19055</name>
</gene>
<comment type="caution">
    <text evidence="2">The sequence shown here is derived from an EMBL/GenBank/DDBJ whole genome shotgun (WGS) entry which is preliminary data.</text>
</comment>
<sequence>MEEQRLVHPRLLKALKYFETWSALSQEEQGQVKKLNAAFAALDSEEKLMEEAIATVGAFMVEMRSVGLSARDVALAETMARRLEAAQKALKTVEKTVAEAQTSMDEVGRNSAQLCALVGRMLPQLPAGQWLPQPHELRLEIADMHRKQAEVAEGIQDMREALAQMEALSVQARSMTFGQ</sequence>
<organism evidence="2 3">
    <name type="scientific">Phytophthora nicotianae P1976</name>
    <dbReference type="NCBI Taxonomy" id="1317066"/>
    <lineage>
        <taxon>Eukaryota</taxon>
        <taxon>Sar</taxon>
        <taxon>Stramenopiles</taxon>
        <taxon>Oomycota</taxon>
        <taxon>Peronosporomycetes</taxon>
        <taxon>Peronosporales</taxon>
        <taxon>Peronosporaceae</taxon>
        <taxon>Phytophthora</taxon>
    </lineage>
</organism>
<feature type="coiled-coil region" evidence="1">
    <location>
        <begin position="76"/>
        <end position="103"/>
    </location>
</feature>
<dbReference type="OrthoDB" id="90381at2759"/>
<evidence type="ECO:0000313" key="2">
    <source>
        <dbReference type="EMBL" id="ETO63240.1"/>
    </source>
</evidence>
<proteinExistence type="predicted"/>
<dbReference type="AlphaFoldDB" id="A0A080Z9C9"/>
<reference evidence="2 3" key="1">
    <citation type="submission" date="2013-11" db="EMBL/GenBank/DDBJ databases">
        <title>The Genome Sequence of Phytophthora parasitica P1976.</title>
        <authorList>
            <consortium name="The Broad Institute Genomics Platform"/>
            <person name="Russ C."/>
            <person name="Tyler B."/>
            <person name="Panabieres F."/>
            <person name="Shan W."/>
            <person name="Tripathy S."/>
            <person name="Grunwald N."/>
            <person name="Machado M."/>
            <person name="Johnson C.S."/>
            <person name="Walker B."/>
            <person name="Young S."/>
            <person name="Zeng Q."/>
            <person name="Gargeya S."/>
            <person name="Fitzgerald M."/>
            <person name="Haas B."/>
            <person name="Abouelleil A."/>
            <person name="Allen A.W."/>
            <person name="Alvarado L."/>
            <person name="Arachchi H.M."/>
            <person name="Berlin A.M."/>
            <person name="Chapman S.B."/>
            <person name="Gainer-Dewar J."/>
            <person name="Goldberg J."/>
            <person name="Griggs A."/>
            <person name="Gujja S."/>
            <person name="Hansen M."/>
            <person name="Howarth C."/>
            <person name="Imamovic A."/>
            <person name="Ireland A."/>
            <person name="Larimer J."/>
            <person name="McCowan C."/>
            <person name="Murphy C."/>
            <person name="Pearson M."/>
            <person name="Poon T.W."/>
            <person name="Priest M."/>
            <person name="Roberts A."/>
            <person name="Saif S."/>
            <person name="Shea T."/>
            <person name="Sisk P."/>
            <person name="Sykes S."/>
            <person name="Wortman J."/>
            <person name="Nusbaum C."/>
            <person name="Birren B."/>
        </authorList>
    </citation>
    <scope>NUCLEOTIDE SEQUENCE [LARGE SCALE GENOMIC DNA]</scope>
    <source>
        <strain evidence="2 3">P1976</strain>
    </source>
</reference>
<dbReference type="EMBL" id="ANJA01003516">
    <property type="protein sequence ID" value="ETO63240.1"/>
    <property type="molecule type" value="Genomic_DNA"/>
</dbReference>
<dbReference type="Proteomes" id="UP000028582">
    <property type="component" value="Unassembled WGS sequence"/>
</dbReference>
<name>A0A080Z9C9_PHYNI</name>
<evidence type="ECO:0000256" key="1">
    <source>
        <dbReference type="SAM" id="Coils"/>
    </source>
</evidence>
<protein>
    <submittedName>
        <fullName evidence="2">Uncharacterized protein</fullName>
    </submittedName>
</protein>